<dbReference type="RefSeq" id="XP_022079860.1">
    <property type="nucleotide sequence ID" value="XM_022224168.1"/>
</dbReference>
<keyword evidence="1" id="KW-1185">Reference proteome</keyword>
<evidence type="ECO:0000313" key="1">
    <source>
        <dbReference type="Proteomes" id="UP000694845"/>
    </source>
</evidence>
<organism evidence="1 2">
    <name type="scientific">Acanthaster planci</name>
    <name type="common">Crown-of-thorns starfish</name>
    <dbReference type="NCBI Taxonomy" id="133434"/>
    <lineage>
        <taxon>Eukaryota</taxon>
        <taxon>Metazoa</taxon>
        <taxon>Echinodermata</taxon>
        <taxon>Eleutherozoa</taxon>
        <taxon>Asterozoa</taxon>
        <taxon>Asteroidea</taxon>
        <taxon>Valvatacea</taxon>
        <taxon>Valvatida</taxon>
        <taxon>Acanthasteridae</taxon>
        <taxon>Acanthaster</taxon>
    </lineage>
</organism>
<dbReference type="OMA" id="IGAKEYQ"/>
<protein>
    <submittedName>
        <fullName evidence="2">Uncharacterized protein LOC110973379</fullName>
    </submittedName>
</protein>
<gene>
    <name evidence="2" type="primary">LOC110973379</name>
</gene>
<dbReference type="AlphaFoldDB" id="A0A8B7XIU6"/>
<dbReference type="GeneID" id="110973379"/>
<reference evidence="2" key="1">
    <citation type="submission" date="2025-08" db="UniProtKB">
        <authorList>
            <consortium name="RefSeq"/>
        </authorList>
    </citation>
    <scope>IDENTIFICATION</scope>
</reference>
<proteinExistence type="predicted"/>
<evidence type="ECO:0000313" key="2">
    <source>
        <dbReference type="RefSeq" id="XP_022079860.1"/>
    </source>
</evidence>
<dbReference type="Proteomes" id="UP000694845">
    <property type="component" value="Unplaced"/>
</dbReference>
<dbReference type="OrthoDB" id="10287239at2759"/>
<dbReference type="KEGG" id="aplc:110973379"/>
<name>A0A8B7XIU6_ACAPL</name>
<accession>A0A8B7XIU6</accession>
<sequence>MGCRVSRTGATVIVVQPPDDPVKVRLRLRGDMVPQIGDIILAKLCEITDEFANRFEIESTEKVDVYIVKFLPMEGDEAGTVNRLCRKIINQAVGKGIPLRDNCKIIGAKEYQEAGDL</sequence>